<feature type="region of interest" description="Disordered" evidence="1">
    <location>
        <begin position="367"/>
        <end position="386"/>
    </location>
</feature>
<keyword evidence="6" id="KW-1185">Reference proteome</keyword>
<proteinExistence type="predicted"/>
<feature type="compositionally biased region" description="Basic and acidic residues" evidence="1">
    <location>
        <begin position="259"/>
        <end position="278"/>
    </location>
</feature>
<dbReference type="AlphaFoldDB" id="A0A370TK63"/>
<sequence length="875" mass="92579">MNQQWEPQARPTGGGSVRRARERMEAGLPPDMPPPPRPAYSPPRSMPSQPANRSRPPMPPALATSRNGQSPIGVAISRPTPAPQWPLSGTVEGPDSQSGPQYQPPQGRGVAPQRPPRPSRVPSILDSSKIQDHTPSFQYRPQQNAPDQNQWRGTVPEDEEMMSPTILSPVTPSSRPSTVSSVGTIPDFPVPILAPPRRSVHLGPPPSARRGASSYYSQASYVSPIPEESPRMQTSHGSYASSAAIPSSWGSDYGDDENPDRHFEHDEIEEGRESRESNGDDSDDRGLIRSASLGKRAKPSMVITRGADKADSARPSPRPQQTPKTDQMASASTASGKGGATNSALSSGTGWIDTSTSSSENTIPTLAKAAITDSPNSKSSDQSDPRAREMLAAYNAASTLQPRGPTPTRTPSPGPFTRLSAIRRPPRLDMDAVRDAEARGSLTSLPDLIRRATRLAAMMDRGKRPGSRLNDLNDFPMVGSDDKGYSLTPDEKHRSGLSGMLAAFPPPGAATPREGTPRPTSTWPSGYDARDPDGQRPPRKRRCCGLPCWGAILVILVLLIIIAAAVVVPVELLVINKPNSKAPLSALQQCQADTATACQNGGASLIVTGSCACICTNGFTGSTCTSSGATGCTTTSLPGSEFTDVTLGESLPRLITAAESNFSIPLSSNILLARLSSANLSCSSENALVTFEGRSQRIGNANDIVTLTLSPSPSMPSATSATSASSQPHHRKQFKYPDAVTSTKSIAPSTTSGILVDPYLPSSTAAAPSTVTSASPTATFRITEEALDFARIAVLFVLQEEQLDHAVNAQSALQKFFDLQSYTNLAAMNISLGNGNTVNLLGFTIDLGSGLVGNQSTSKTSGSMKSRKRNLWATL</sequence>
<dbReference type="Proteomes" id="UP000254866">
    <property type="component" value="Unassembled WGS sequence"/>
</dbReference>
<feature type="compositionally biased region" description="Low complexity" evidence="1">
    <location>
        <begin position="329"/>
        <end position="344"/>
    </location>
</feature>
<dbReference type="PROSITE" id="PS00022">
    <property type="entry name" value="EGF_1"/>
    <property type="match status" value="1"/>
</dbReference>
<evidence type="ECO:0000259" key="3">
    <source>
        <dbReference type="PROSITE" id="PS00022"/>
    </source>
</evidence>
<name>A0A370TK63_9HELO</name>
<dbReference type="PANTHER" id="PTHR17178">
    <property type="entry name" value="SECRETORY GRANULE PROTEOGLYCAN CORE PROTEIN"/>
    <property type="match status" value="1"/>
</dbReference>
<evidence type="ECO:0000259" key="4">
    <source>
        <dbReference type="PROSITE" id="PS01186"/>
    </source>
</evidence>
<accession>A0A370TK63</accession>
<evidence type="ECO:0000313" key="6">
    <source>
        <dbReference type="Proteomes" id="UP000254866"/>
    </source>
</evidence>
<organism evidence="5 6">
    <name type="scientific">Venustampulla echinocandica</name>
    <dbReference type="NCBI Taxonomy" id="2656787"/>
    <lineage>
        <taxon>Eukaryota</taxon>
        <taxon>Fungi</taxon>
        <taxon>Dikarya</taxon>
        <taxon>Ascomycota</taxon>
        <taxon>Pezizomycotina</taxon>
        <taxon>Leotiomycetes</taxon>
        <taxon>Helotiales</taxon>
        <taxon>Pleuroascaceae</taxon>
        <taxon>Venustampulla</taxon>
    </lineage>
</organism>
<feature type="compositionally biased region" description="Polar residues" evidence="1">
    <location>
        <begin position="231"/>
        <end position="250"/>
    </location>
</feature>
<keyword evidence="2" id="KW-0472">Membrane</keyword>
<comment type="caution">
    <text evidence="5">The sequence shown here is derived from an EMBL/GenBank/DDBJ whole genome shotgun (WGS) entry which is preliminary data.</text>
</comment>
<feature type="compositionally biased region" description="Polar residues" evidence="1">
    <location>
        <begin position="319"/>
        <end position="328"/>
    </location>
</feature>
<feature type="compositionally biased region" description="Polar residues" evidence="1">
    <location>
        <begin position="345"/>
        <end position="361"/>
    </location>
</feature>
<evidence type="ECO:0000256" key="1">
    <source>
        <dbReference type="SAM" id="MobiDB-lite"/>
    </source>
</evidence>
<feature type="compositionally biased region" description="Pro residues" evidence="1">
    <location>
        <begin position="404"/>
        <end position="414"/>
    </location>
</feature>
<dbReference type="RefSeq" id="XP_031868564.1">
    <property type="nucleotide sequence ID" value="XM_032015143.1"/>
</dbReference>
<dbReference type="PROSITE" id="PS01186">
    <property type="entry name" value="EGF_2"/>
    <property type="match status" value="1"/>
</dbReference>
<keyword evidence="2" id="KW-1133">Transmembrane helix</keyword>
<feature type="domain" description="EGF-like" evidence="3 4">
    <location>
        <begin position="613"/>
        <end position="624"/>
    </location>
</feature>
<dbReference type="EMBL" id="NPIC01000005">
    <property type="protein sequence ID" value="RDL35908.1"/>
    <property type="molecule type" value="Genomic_DNA"/>
</dbReference>
<keyword evidence="2" id="KW-0812">Transmembrane</keyword>
<reference evidence="5 6" key="1">
    <citation type="journal article" date="2018" name="IMA Fungus">
        <title>IMA Genome-F 9: Draft genome sequence of Annulohypoxylon stygium, Aspergillus mulundensis, Berkeleyomyces basicola (syn. Thielaviopsis basicola), Ceratocystis smalleyi, two Cercospora beticola strains, Coleophoma cylindrospora, Fusarium fracticaudum, Phialophora cf. hyalina, and Morchella septimelata.</title>
        <authorList>
            <person name="Wingfield B.D."/>
            <person name="Bills G.F."/>
            <person name="Dong Y."/>
            <person name="Huang W."/>
            <person name="Nel W.J."/>
            <person name="Swalarsk-Parry B.S."/>
            <person name="Vaghefi N."/>
            <person name="Wilken P.M."/>
            <person name="An Z."/>
            <person name="de Beer Z.W."/>
            <person name="De Vos L."/>
            <person name="Chen L."/>
            <person name="Duong T.A."/>
            <person name="Gao Y."/>
            <person name="Hammerbacher A."/>
            <person name="Kikkert J.R."/>
            <person name="Li Y."/>
            <person name="Li H."/>
            <person name="Li K."/>
            <person name="Li Q."/>
            <person name="Liu X."/>
            <person name="Ma X."/>
            <person name="Naidoo K."/>
            <person name="Pethybridge S.J."/>
            <person name="Sun J."/>
            <person name="Steenkamp E.T."/>
            <person name="van der Nest M.A."/>
            <person name="van Wyk S."/>
            <person name="Wingfield M.J."/>
            <person name="Xiong C."/>
            <person name="Yue Q."/>
            <person name="Zhang X."/>
        </authorList>
    </citation>
    <scope>NUCLEOTIDE SEQUENCE [LARGE SCALE GENOMIC DNA]</scope>
    <source>
        <strain evidence="5 6">BP 5553</strain>
    </source>
</reference>
<dbReference type="InterPro" id="IPR000742">
    <property type="entry name" value="EGF"/>
</dbReference>
<protein>
    <recommendedName>
        <fullName evidence="3 4">EGF-like domain-containing protein</fullName>
    </recommendedName>
</protein>
<feature type="region of interest" description="Disordered" evidence="1">
    <location>
        <begin position="505"/>
        <end position="539"/>
    </location>
</feature>
<gene>
    <name evidence="5" type="ORF">BP5553_06520</name>
</gene>
<feature type="compositionally biased region" description="Pro residues" evidence="1">
    <location>
        <begin position="30"/>
        <end position="45"/>
    </location>
</feature>
<feature type="compositionally biased region" description="Low complexity" evidence="1">
    <location>
        <begin position="709"/>
        <end position="726"/>
    </location>
</feature>
<feature type="region of interest" description="Disordered" evidence="1">
    <location>
        <begin position="709"/>
        <end position="735"/>
    </location>
</feature>
<dbReference type="STRING" id="2656787.A0A370TK63"/>
<evidence type="ECO:0000313" key="5">
    <source>
        <dbReference type="EMBL" id="RDL35908.1"/>
    </source>
</evidence>
<dbReference type="GeneID" id="43599369"/>
<feature type="region of interest" description="Disordered" evidence="1">
    <location>
        <begin position="396"/>
        <end position="424"/>
    </location>
</feature>
<dbReference type="PANTHER" id="PTHR17178:SF0">
    <property type="entry name" value="SERGLYCIN"/>
    <property type="match status" value="1"/>
</dbReference>
<feature type="region of interest" description="Disordered" evidence="1">
    <location>
        <begin position="1"/>
        <end position="361"/>
    </location>
</feature>
<feature type="compositionally biased region" description="Polar residues" evidence="1">
    <location>
        <begin position="125"/>
        <end position="152"/>
    </location>
</feature>
<dbReference type="OrthoDB" id="283575at2759"/>
<evidence type="ECO:0000256" key="2">
    <source>
        <dbReference type="SAM" id="Phobius"/>
    </source>
</evidence>
<feature type="compositionally biased region" description="Low complexity" evidence="1">
    <location>
        <begin position="168"/>
        <end position="184"/>
    </location>
</feature>
<feature type="compositionally biased region" description="Low complexity" evidence="1">
    <location>
        <begin position="208"/>
        <end position="223"/>
    </location>
</feature>
<feature type="compositionally biased region" description="Low complexity" evidence="1">
    <location>
        <begin position="93"/>
        <end position="109"/>
    </location>
</feature>
<feature type="transmembrane region" description="Helical" evidence="2">
    <location>
        <begin position="549"/>
        <end position="575"/>
    </location>
</feature>